<dbReference type="AlphaFoldDB" id="A0A0E9MYG6"/>
<keyword evidence="4" id="KW-0326">Glycosidase</keyword>
<gene>
    <name evidence="8" type="ORF">FPE01S_01_17950</name>
</gene>
<dbReference type="InterPro" id="IPR001139">
    <property type="entry name" value="Glyco_hydro_30"/>
</dbReference>
<feature type="domain" description="Glycosyl hydrolase family 30 TIM-barrel" evidence="6">
    <location>
        <begin position="90"/>
        <end position="421"/>
    </location>
</feature>
<comment type="similarity">
    <text evidence="1 4">Belongs to the glycosyl hydrolase 30 family.</text>
</comment>
<dbReference type="GO" id="GO:0004348">
    <property type="term" value="F:glucosylceramidase activity"/>
    <property type="evidence" value="ECO:0007669"/>
    <property type="project" value="InterPro"/>
</dbReference>
<dbReference type="Pfam" id="PF17189">
    <property type="entry name" value="Glyco_hydro_30C"/>
    <property type="match status" value="1"/>
</dbReference>
<protein>
    <submittedName>
        <fullName evidence="8">Putative glucosidase</fullName>
    </submittedName>
</protein>
<comment type="caution">
    <text evidence="8">The sequence shown here is derived from an EMBL/GenBank/DDBJ whole genome shotgun (WGS) entry which is preliminary data.</text>
</comment>
<accession>A0A0E9MYG6</accession>
<organism evidence="8 9">
    <name type="scientific">Flavihumibacter petaseus NBRC 106054</name>
    <dbReference type="NCBI Taxonomy" id="1220578"/>
    <lineage>
        <taxon>Bacteria</taxon>
        <taxon>Pseudomonadati</taxon>
        <taxon>Bacteroidota</taxon>
        <taxon>Chitinophagia</taxon>
        <taxon>Chitinophagales</taxon>
        <taxon>Chitinophagaceae</taxon>
        <taxon>Flavihumibacter</taxon>
    </lineage>
</organism>
<evidence type="ECO:0000313" key="9">
    <source>
        <dbReference type="Proteomes" id="UP000033121"/>
    </source>
</evidence>
<evidence type="ECO:0000256" key="2">
    <source>
        <dbReference type="ARBA" id="ARBA00022729"/>
    </source>
</evidence>
<dbReference type="Gene3D" id="3.20.20.80">
    <property type="entry name" value="Glycosidases"/>
    <property type="match status" value="1"/>
</dbReference>
<evidence type="ECO:0000259" key="6">
    <source>
        <dbReference type="Pfam" id="PF02055"/>
    </source>
</evidence>
<evidence type="ECO:0000256" key="1">
    <source>
        <dbReference type="ARBA" id="ARBA00005382"/>
    </source>
</evidence>
<feature type="domain" description="Glycosyl hydrolase family 30 beta sandwich" evidence="7">
    <location>
        <begin position="424"/>
        <end position="483"/>
    </location>
</feature>
<evidence type="ECO:0000256" key="5">
    <source>
        <dbReference type="SAM" id="SignalP"/>
    </source>
</evidence>
<evidence type="ECO:0000259" key="7">
    <source>
        <dbReference type="Pfam" id="PF17189"/>
    </source>
</evidence>
<dbReference type="PANTHER" id="PTHR11069">
    <property type="entry name" value="GLUCOSYLCERAMIDASE"/>
    <property type="match status" value="1"/>
</dbReference>
<evidence type="ECO:0000313" key="8">
    <source>
        <dbReference type="EMBL" id="GAO42777.1"/>
    </source>
</evidence>
<dbReference type="SUPFAM" id="SSF51445">
    <property type="entry name" value="(Trans)glycosidases"/>
    <property type="match status" value="1"/>
</dbReference>
<name>A0A0E9MYG6_9BACT</name>
<dbReference type="InterPro" id="IPR033452">
    <property type="entry name" value="GH30_C"/>
</dbReference>
<dbReference type="EMBL" id="BBWV01000001">
    <property type="protein sequence ID" value="GAO42777.1"/>
    <property type="molecule type" value="Genomic_DNA"/>
</dbReference>
<dbReference type="InterPro" id="IPR033453">
    <property type="entry name" value="Glyco_hydro_30_TIM-barrel"/>
</dbReference>
<dbReference type="STRING" id="1220578.FPE01S_01_17950"/>
<dbReference type="GO" id="GO:0006680">
    <property type="term" value="P:glucosylceramide catabolic process"/>
    <property type="evidence" value="ECO:0007669"/>
    <property type="project" value="TreeGrafter"/>
</dbReference>
<dbReference type="PANTHER" id="PTHR11069:SF23">
    <property type="entry name" value="LYSOSOMAL ACID GLUCOSYLCERAMIDASE"/>
    <property type="match status" value="1"/>
</dbReference>
<dbReference type="InterPro" id="IPR013780">
    <property type="entry name" value="Glyco_hydro_b"/>
</dbReference>
<feature type="signal peptide" evidence="5">
    <location>
        <begin position="1"/>
        <end position="20"/>
    </location>
</feature>
<dbReference type="GO" id="GO:0016020">
    <property type="term" value="C:membrane"/>
    <property type="evidence" value="ECO:0007669"/>
    <property type="project" value="GOC"/>
</dbReference>
<evidence type="ECO:0000256" key="3">
    <source>
        <dbReference type="ARBA" id="ARBA00022801"/>
    </source>
</evidence>
<evidence type="ECO:0000256" key="4">
    <source>
        <dbReference type="RuleBase" id="RU361188"/>
    </source>
</evidence>
<dbReference type="Proteomes" id="UP000033121">
    <property type="component" value="Unassembled WGS sequence"/>
</dbReference>
<dbReference type="Pfam" id="PF02055">
    <property type="entry name" value="Glyco_hydro_30"/>
    <property type="match status" value="1"/>
</dbReference>
<keyword evidence="2 5" id="KW-0732">Signal</keyword>
<feature type="chain" id="PRO_5002429643" evidence="5">
    <location>
        <begin position="21"/>
        <end position="485"/>
    </location>
</feature>
<proteinExistence type="inferred from homology"/>
<dbReference type="PRINTS" id="PR00843">
    <property type="entry name" value="GLHYDRLASE30"/>
</dbReference>
<keyword evidence="3 4" id="KW-0378">Hydrolase</keyword>
<dbReference type="Gene3D" id="2.60.40.1180">
    <property type="entry name" value="Golgi alpha-mannosidase II"/>
    <property type="match status" value="1"/>
</dbReference>
<dbReference type="InterPro" id="IPR017853">
    <property type="entry name" value="GH"/>
</dbReference>
<reference evidence="8 9" key="1">
    <citation type="submission" date="2015-04" db="EMBL/GenBank/DDBJ databases">
        <title>Whole genome shotgun sequence of Flavihumibacter petaseus NBRC 106054.</title>
        <authorList>
            <person name="Miyazawa S."/>
            <person name="Hosoyama A."/>
            <person name="Hashimoto M."/>
            <person name="Noguchi M."/>
            <person name="Tsuchikane K."/>
            <person name="Ohji S."/>
            <person name="Yamazoe A."/>
            <person name="Ichikawa N."/>
            <person name="Kimura A."/>
            <person name="Fujita N."/>
        </authorList>
    </citation>
    <scope>NUCLEOTIDE SEQUENCE [LARGE SCALE GENOMIC DNA]</scope>
    <source>
        <strain evidence="8 9">NBRC 106054</strain>
    </source>
</reference>
<sequence>MMMNMRKINARLLAIGMVLAAVQCSKKSSGGDGGTPEPPPVTPPGVVEVWLTKGDQSVLLQKQSKLLAFDNGVANAANIEVDSTSKFQSVDGFGYTLTGGSAQLINQLPVDKKNNLLQELFARGDNSIGISYLRISIGASDLDDAVFSYNDLPAGQTDPSQSKFDLGRDKTNLIPLLKQILAINPNIKILGSPWSPPVWMKDNGNSVGGSLIPAMYSSYATYFVKYIQAMKAEGVPVDAITIQNEPQHGGNNPSMVMSAVQQADFIKNHLGPAFAAAALSTKIIIWDHNCNNPDYPKTILADPDAAKYVNGSAFHLYEGDISALSNVHDAYPDKALYFTEQWTSSEGQFSGDLVWHVKNVIIGSMRNWSRVALEWNLANDPSFGPHTPGGCTQCKGALTISGANFTRNVSYYIIAHAAKFIPPGAVRISSTTTGNLPSAAFLLPDGRKVLIVANAGNDAVGFNIKFKGKSAFTSLAVGSVATYTW</sequence>
<keyword evidence="9" id="KW-1185">Reference proteome</keyword>